<protein>
    <recommendedName>
        <fullName evidence="5">carnitine O-palmitoyltransferase</fullName>
        <ecNumber evidence="5">2.3.1.21</ecNumber>
    </recommendedName>
</protein>
<evidence type="ECO:0000256" key="13">
    <source>
        <dbReference type="ARBA" id="ARBA00023136"/>
    </source>
</evidence>
<dbReference type="InterPro" id="IPR023213">
    <property type="entry name" value="CAT-like_dom_sf"/>
</dbReference>
<dbReference type="InterPro" id="IPR042231">
    <property type="entry name" value="Cho/carn_acyl_trans_2"/>
</dbReference>
<dbReference type="Proteomes" id="UP000038040">
    <property type="component" value="Unplaced"/>
</dbReference>
<dbReference type="AlphaFoldDB" id="A0A0N4U2R0"/>
<dbReference type="Proteomes" id="UP000274756">
    <property type="component" value="Unassembled WGS sequence"/>
</dbReference>
<feature type="transmembrane region" description="Helical" evidence="18">
    <location>
        <begin position="50"/>
        <end position="73"/>
    </location>
</feature>
<dbReference type="Gene3D" id="3.30.559.10">
    <property type="entry name" value="Chloramphenicol acetyltransferase-like domain"/>
    <property type="match status" value="1"/>
</dbReference>
<proteinExistence type="inferred from homology"/>
<evidence type="ECO:0000256" key="14">
    <source>
        <dbReference type="ARBA" id="ARBA00023315"/>
    </source>
</evidence>
<evidence type="ECO:0000313" key="21">
    <source>
        <dbReference type="EMBL" id="VDN55368.1"/>
    </source>
</evidence>
<keyword evidence="13 18" id="KW-0472">Membrane</keyword>
<dbReference type="Gene3D" id="6.10.250.1760">
    <property type="match status" value="1"/>
</dbReference>
<dbReference type="InterPro" id="IPR032476">
    <property type="entry name" value="CPT_N"/>
</dbReference>
<evidence type="ECO:0000313" key="24">
    <source>
        <dbReference type="WBParaSite" id="DME_0000098101-mRNA-1"/>
    </source>
</evidence>
<dbReference type="SMR" id="A0A0N4U2R0"/>
<keyword evidence="10 18" id="KW-1133">Transmembrane helix</keyword>
<evidence type="ECO:0000256" key="18">
    <source>
        <dbReference type="SAM" id="Phobius"/>
    </source>
</evidence>
<evidence type="ECO:0000259" key="19">
    <source>
        <dbReference type="Pfam" id="PF00755"/>
    </source>
</evidence>
<evidence type="ECO:0000256" key="3">
    <source>
        <dbReference type="ARBA" id="ARBA00005005"/>
    </source>
</evidence>
<evidence type="ECO:0000256" key="8">
    <source>
        <dbReference type="ARBA" id="ARBA00022692"/>
    </source>
</evidence>
<gene>
    <name evidence="21" type="ORF">DME_LOCUS5341</name>
</gene>
<evidence type="ECO:0000256" key="2">
    <source>
        <dbReference type="ARBA" id="ARBA00004325"/>
    </source>
</evidence>
<evidence type="ECO:0000256" key="12">
    <source>
        <dbReference type="ARBA" id="ARBA00023128"/>
    </source>
</evidence>
<reference evidence="24" key="1">
    <citation type="submission" date="2016-04" db="UniProtKB">
        <authorList>
            <consortium name="WormBaseParasite"/>
        </authorList>
    </citation>
    <scope>IDENTIFICATION</scope>
</reference>
<accession>A0A0N4U2R0</accession>
<dbReference type="WBParaSite" id="DME_0000098101-mRNA-1">
    <property type="protein sequence ID" value="DME_0000098101-mRNA-1"/>
    <property type="gene ID" value="DME_0000098101"/>
</dbReference>
<evidence type="ECO:0000256" key="4">
    <source>
        <dbReference type="ARBA" id="ARBA00005232"/>
    </source>
</evidence>
<comment type="similarity">
    <text evidence="4 17">Belongs to the carnitine/choline acetyltransferase family.</text>
</comment>
<dbReference type="InterPro" id="IPR000542">
    <property type="entry name" value="Carn_acyl_trans"/>
</dbReference>
<name>A0A0N4U2R0_DRAME</name>
<keyword evidence="9" id="KW-0276">Fatty acid metabolism</keyword>
<evidence type="ECO:0000256" key="17">
    <source>
        <dbReference type="RuleBase" id="RU003801"/>
    </source>
</evidence>
<comment type="catalytic activity">
    <reaction evidence="15">
        <text>(R)-carnitine + hexadecanoyl-CoA = O-hexadecanoyl-(R)-carnitine + CoA</text>
        <dbReference type="Rhea" id="RHEA:12661"/>
        <dbReference type="ChEBI" id="CHEBI:16347"/>
        <dbReference type="ChEBI" id="CHEBI:17490"/>
        <dbReference type="ChEBI" id="CHEBI:57287"/>
        <dbReference type="ChEBI" id="CHEBI:57379"/>
        <dbReference type="EC" id="2.3.1.21"/>
    </reaction>
    <physiologicalReaction direction="left-to-right" evidence="15">
        <dbReference type="Rhea" id="RHEA:12662"/>
    </physiologicalReaction>
</comment>
<evidence type="ECO:0000256" key="7">
    <source>
        <dbReference type="ARBA" id="ARBA00022679"/>
    </source>
</evidence>
<keyword evidence="11" id="KW-0443">Lipid metabolism</keyword>
<evidence type="ECO:0000256" key="16">
    <source>
        <dbReference type="PIRSR" id="PIRSR600542-1"/>
    </source>
</evidence>
<evidence type="ECO:0000256" key="1">
    <source>
        <dbReference type="ARBA" id="ARBA00004141"/>
    </source>
</evidence>
<comment type="pathway">
    <text evidence="3">Lipid metabolism; fatty acid beta-oxidation.</text>
</comment>
<evidence type="ECO:0000256" key="15">
    <source>
        <dbReference type="ARBA" id="ARBA00048480"/>
    </source>
</evidence>
<dbReference type="PANTHER" id="PTHR22589:SF31">
    <property type="entry name" value="CARNITINE O-PALMITOYLTRANSFERASE"/>
    <property type="match status" value="1"/>
</dbReference>
<dbReference type="STRING" id="318479.A0A0N4U2R0"/>
<dbReference type="Gene3D" id="3.30.559.70">
    <property type="entry name" value="Choline/Carnitine o-acyltransferase, domain 2"/>
    <property type="match status" value="1"/>
</dbReference>
<keyword evidence="12" id="KW-0496">Mitochondrion</keyword>
<dbReference type="GO" id="GO:0004095">
    <property type="term" value="F:carnitine O-palmitoyltransferase activity"/>
    <property type="evidence" value="ECO:0007669"/>
    <property type="project" value="UniProtKB-EC"/>
</dbReference>
<evidence type="ECO:0000256" key="9">
    <source>
        <dbReference type="ARBA" id="ARBA00022832"/>
    </source>
</evidence>
<dbReference type="GO" id="GO:0031966">
    <property type="term" value="C:mitochondrial membrane"/>
    <property type="evidence" value="ECO:0007669"/>
    <property type="project" value="UniProtKB-SubCell"/>
</dbReference>
<dbReference type="Pfam" id="PF16484">
    <property type="entry name" value="CPT_N"/>
    <property type="match status" value="1"/>
</dbReference>
<organism evidence="22 24">
    <name type="scientific">Dracunculus medinensis</name>
    <name type="common">Guinea worm</name>
    <dbReference type="NCBI Taxonomy" id="318479"/>
    <lineage>
        <taxon>Eukaryota</taxon>
        <taxon>Metazoa</taxon>
        <taxon>Ecdysozoa</taxon>
        <taxon>Nematoda</taxon>
        <taxon>Chromadorea</taxon>
        <taxon>Rhabditida</taxon>
        <taxon>Spirurina</taxon>
        <taxon>Dracunculoidea</taxon>
        <taxon>Dracunculidae</taxon>
        <taxon>Dracunculus</taxon>
    </lineage>
</organism>
<reference evidence="21 23" key="2">
    <citation type="submission" date="2018-11" db="EMBL/GenBank/DDBJ databases">
        <authorList>
            <consortium name="Pathogen Informatics"/>
        </authorList>
    </citation>
    <scope>NUCLEOTIDE SEQUENCE [LARGE SCALE GENOMIC DNA]</scope>
</reference>
<dbReference type="FunFam" id="3.30.559.70:FF:000001">
    <property type="entry name" value="Carnitine O-palmitoyltransferase 1, liver isoform"/>
    <property type="match status" value="1"/>
</dbReference>
<dbReference type="PROSITE" id="PS00440">
    <property type="entry name" value="ACYLTRANSF_C_2"/>
    <property type="match status" value="1"/>
</dbReference>
<comment type="subcellular location">
    <subcellularLocation>
        <location evidence="1">Membrane</location>
        <topology evidence="1">Multi-pass membrane protein</topology>
    </subcellularLocation>
    <subcellularLocation>
        <location evidence="2">Mitochondrion membrane</location>
    </subcellularLocation>
</comment>
<sequence>MAEAHSVAALSFTITHDGVSVSYDQELMRDIWHAFSRAYKRRIARFKNDFLAGIFPVNATTFCLVVFALTFFSVFHRDLSFGIVPFVRHYIFGFLFGDGYFSQILALITCGSLIWFTAIQTLRLCLKSLLSYKGWMYEEMGSISRSTILWMKILCLIAKSKPMLHSFQGALPRLPLPSLDDTLKKHLESMRPLSTDEEYGELVELSEKFRRGLGSRLQRYLYIKSHLSINYVTDWWEEFVYLRQRSPLMINSNYYGFDTINHIVTTNQAARAANLTNAALLFRRKVERQEVSPFSVAPRFNVPFCVMQYERLFNSCRVPGEEIDQFLHRNDSKHIVVYCRGCWFRLAIHNGKRLYEAAELQQGFQAILDDDFVPEHGEENIAALTAGDRKAWAEVRKKYFSFGVNKKSLHLIESAAFVVILDDNEVFYDPKDSSKLDSWARHLLHGSGTNRWFDKSLNIIVFKNARMGMNVEHSWGDAPIAAHFLEYSLLVDLFHQGYDKDGNALGGVVQIPKPERLRWNLQNEIHTVINSSLSLARTLINDVEMALLIWTKFGKGLIKNFKVSPDAFIQMTLQLTYFRNQGHFALTYEASTTRLYREGRTETIRSCTKESCEFVRSMMDPERTRKERAQLLRIACNHHQNAVRDAMCGKGIDRHLFALYIVKRYLEEESPFLDKIFPPTYLLSTSQTPINQCKEEAAILTEAQKMKIFTAGGGFGPVADNGYGVSYIIVGEDHIAFHISSKKSADNTVRIVFFKIFI</sequence>
<keyword evidence="8 18" id="KW-0812">Transmembrane</keyword>
<dbReference type="InterPro" id="IPR039551">
    <property type="entry name" value="Cho/carn_acyl_trans"/>
</dbReference>
<evidence type="ECO:0000259" key="20">
    <source>
        <dbReference type="Pfam" id="PF16484"/>
    </source>
</evidence>
<keyword evidence="7 17" id="KW-0808">Transferase</keyword>
<dbReference type="FunFam" id="3.30.559.10:FF:000042">
    <property type="entry name" value="Carnitine Palmitoyl Transferase"/>
    <property type="match status" value="1"/>
</dbReference>
<feature type="domain" description="Carnitine O-palmitoyltransferase N-terminal" evidence="20">
    <location>
        <begin position="1"/>
        <end position="47"/>
    </location>
</feature>
<evidence type="ECO:0000313" key="22">
    <source>
        <dbReference type="Proteomes" id="UP000038040"/>
    </source>
</evidence>
<dbReference type="GO" id="GO:0009437">
    <property type="term" value="P:carnitine metabolic process"/>
    <property type="evidence" value="ECO:0007669"/>
    <property type="project" value="TreeGrafter"/>
</dbReference>
<dbReference type="SUPFAM" id="SSF52777">
    <property type="entry name" value="CoA-dependent acyltransferases"/>
    <property type="match status" value="2"/>
</dbReference>
<evidence type="ECO:0000256" key="10">
    <source>
        <dbReference type="ARBA" id="ARBA00022989"/>
    </source>
</evidence>
<keyword evidence="6" id="KW-0813">Transport</keyword>
<keyword evidence="14 17" id="KW-0012">Acyltransferase</keyword>
<feature type="active site" description="Proton acceptor" evidence="16">
    <location>
        <position position="473"/>
    </location>
</feature>
<evidence type="ECO:0000256" key="5">
    <source>
        <dbReference type="ARBA" id="ARBA00013243"/>
    </source>
</evidence>
<evidence type="ECO:0000256" key="6">
    <source>
        <dbReference type="ARBA" id="ARBA00022448"/>
    </source>
</evidence>
<feature type="domain" description="Choline/carnitine acyltransferase" evidence="19">
    <location>
        <begin position="174"/>
        <end position="748"/>
    </location>
</feature>
<dbReference type="UniPathway" id="UPA00659"/>
<dbReference type="OrthoDB" id="240216at2759"/>
<evidence type="ECO:0000313" key="23">
    <source>
        <dbReference type="Proteomes" id="UP000274756"/>
    </source>
</evidence>
<keyword evidence="23" id="KW-1185">Reference proteome</keyword>
<dbReference type="EMBL" id="UYYG01001152">
    <property type="protein sequence ID" value="VDN55368.1"/>
    <property type="molecule type" value="Genomic_DNA"/>
</dbReference>
<dbReference type="Pfam" id="PF00755">
    <property type="entry name" value="Carn_acyltransf"/>
    <property type="match status" value="1"/>
</dbReference>
<evidence type="ECO:0000256" key="11">
    <source>
        <dbReference type="ARBA" id="ARBA00023098"/>
    </source>
</evidence>
<dbReference type="GO" id="GO:0006635">
    <property type="term" value="P:fatty acid beta-oxidation"/>
    <property type="evidence" value="ECO:0007669"/>
    <property type="project" value="UniProtKB-UniPathway"/>
</dbReference>
<dbReference type="PANTHER" id="PTHR22589">
    <property type="entry name" value="CARNITINE O-ACYLTRANSFERASE"/>
    <property type="match status" value="1"/>
</dbReference>
<dbReference type="EC" id="2.3.1.21" evidence="5"/>